<evidence type="ECO:0000256" key="10">
    <source>
        <dbReference type="ARBA" id="ARBA00025902"/>
    </source>
</evidence>
<evidence type="ECO:0000256" key="12">
    <source>
        <dbReference type="ARBA" id="ARBA00073774"/>
    </source>
</evidence>
<dbReference type="Pfam" id="PF01624">
    <property type="entry name" value="MutS_I"/>
    <property type="match status" value="1"/>
</dbReference>
<evidence type="ECO:0000256" key="8">
    <source>
        <dbReference type="ARBA" id="ARBA00023204"/>
    </source>
</evidence>
<dbReference type="FunFam" id="3.30.420.110:FF:000008">
    <property type="entry name" value="DNA mismatch repair protein"/>
    <property type="match status" value="1"/>
</dbReference>
<evidence type="ECO:0000259" key="14">
    <source>
        <dbReference type="PROSITE" id="PS00486"/>
    </source>
</evidence>
<keyword evidence="4" id="KW-0547">Nucleotide-binding</keyword>
<comment type="caution">
    <text evidence="15">The sequence shown here is derived from an EMBL/GenBank/DDBJ whole genome shotgun (WGS) entry which is preliminary data.</text>
</comment>
<evidence type="ECO:0000313" key="16">
    <source>
        <dbReference type="Proteomes" id="UP001274830"/>
    </source>
</evidence>
<dbReference type="InterPro" id="IPR027417">
    <property type="entry name" value="P-loop_NTPase"/>
</dbReference>
<dbReference type="InterPro" id="IPR007860">
    <property type="entry name" value="DNA_mmatch_repair_MutS_con_dom"/>
</dbReference>
<evidence type="ECO:0000256" key="1">
    <source>
        <dbReference type="ARBA" id="ARBA00004123"/>
    </source>
</evidence>
<dbReference type="FunFam" id="3.40.1170.10:FF:000006">
    <property type="entry name" value="DNA mismatch repair protein"/>
    <property type="match status" value="1"/>
</dbReference>
<dbReference type="InterPro" id="IPR007696">
    <property type="entry name" value="DNA_mismatch_repair_MutS_core"/>
</dbReference>
<dbReference type="Gene3D" id="3.30.420.110">
    <property type="entry name" value="MutS, connector domain"/>
    <property type="match status" value="1"/>
</dbReference>
<evidence type="ECO:0000256" key="7">
    <source>
        <dbReference type="ARBA" id="ARBA00023125"/>
    </source>
</evidence>
<dbReference type="SMART" id="SM00534">
    <property type="entry name" value="MUTSac"/>
    <property type="match status" value="1"/>
</dbReference>
<protein>
    <recommendedName>
        <fullName evidence="3 12">DNA mismatch repair protein MSH3</fullName>
    </recommendedName>
    <alternativeName>
        <fullName evidence="3 12">DNA mismatch repair protein MSH3</fullName>
    </alternativeName>
    <alternativeName>
        <fullName evidence="11">MutS protein homolog 3</fullName>
    </alternativeName>
</protein>
<dbReference type="Gene3D" id="3.40.1170.10">
    <property type="entry name" value="DNA repair protein MutS, domain I"/>
    <property type="match status" value="1"/>
</dbReference>
<dbReference type="SMART" id="SM00533">
    <property type="entry name" value="MUTSd"/>
    <property type="match status" value="1"/>
</dbReference>
<feature type="domain" description="DNA mismatch repair proteins mutS family" evidence="14">
    <location>
        <begin position="1011"/>
        <end position="1027"/>
    </location>
</feature>
<feature type="region of interest" description="Disordered" evidence="13">
    <location>
        <begin position="57"/>
        <end position="171"/>
    </location>
</feature>
<feature type="compositionally biased region" description="Basic and acidic residues" evidence="13">
    <location>
        <begin position="95"/>
        <end position="104"/>
    </location>
</feature>
<keyword evidence="7" id="KW-0238">DNA-binding</keyword>
<dbReference type="Proteomes" id="UP001274830">
    <property type="component" value="Unassembled WGS sequence"/>
</dbReference>
<name>A0AAE0WTR9_9PEZI</name>
<organism evidence="15 16">
    <name type="scientific">Recurvomyces mirabilis</name>
    <dbReference type="NCBI Taxonomy" id="574656"/>
    <lineage>
        <taxon>Eukaryota</taxon>
        <taxon>Fungi</taxon>
        <taxon>Dikarya</taxon>
        <taxon>Ascomycota</taxon>
        <taxon>Pezizomycotina</taxon>
        <taxon>Dothideomycetes</taxon>
        <taxon>Dothideomycetidae</taxon>
        <taxon>Mycosphaerellales</taxon>
        <taxon>Teratosphaeriaceae</taxon>
        <taxon>Recurvomyces</taxon>
    </lineage>
</organism>
<dbReference type="InterPro" id="IPR000432">
    <property type="entry name" value="DNA_mismatch_repair_MutS_C"/>
</dbReference>
<feature type="compositionally biased region" description="Acidic residues" evidence="13">
    <location>
        <begin position="207"/>
        <end position="226"/>
    </location>
</feature>
<dbReference type="Pfam" id="PF05192">
    <property type="entry name" value="MutS_III"/>
    <property type="match status" value="1"/>
</dbReference>
<dbReference type="SUPFAM" id="SSF55271">
    <property type="entry name" value="DNA repair protein MutS, domain I"/>
    <property type="match status" value="1"/>
</dbReference>
<dbReference type="Pfam" id="PF00488">
    <property type="entry name" value="MutS_V"/>
    <property type="match status" value="1"/>
</dbReference>
<gene>
    <name evidence="15" type="primary">MSH3</name>
    <name evidence="15" type="ORF">LTR78_002513</name>
</gene>
<dbReference type="PANTHER" id="PTHR11361:SF122">
    <property type="entry name" value="DNA MISMATCH REPAIR PROTEIN MSH3"/>
    <property type="match status" value="1"/>
</dbReference>
<keyword evidence="6" id="KW-0067">ATP-binding</keyword>
<dbReference type="InterPro" id="IPR016151">
    <property type="entry name" value="DNA_mismatch_repair_MutS_N"/>
</dbReference>
<dbReference type="Gene3D" id="1.10.1420.10">
    <property type="match status" value="2"/>
</dbReference>
<dbReference type="GO" id="GO:0005634">
    <property type="term" value="C:nucleus"/>
    <property type="evidence" value="ECO:0007669"/>
    <property type="project" value="UniProtKB-SubCell"/>
</dbReference>
<dbReference type="NCBIfam" id="NF003810">
    <property type="entry name" value="PRK05399.1"/>
    <property type="match status" value="1"/>
</dbReference>
<evidence type="ECO:0000256" key="13">
    <source>
        <dbReference type="SAM" id="MobiDB-lite"/>
    </source>
</evidence>
<dbReference type="GO" id="GO:0140664">
    <property type="term" value="F:ATP-dependent DNA damage sensor activity"/>
    <property type="evidence" value="ECO:0007669"/>
    <property type="project" value="InterPro"/>
</dbReference>
<dbReference type="EMBL" id="JAUTXT010000006">
    <property type="protein sequence ID" value="KAK3677663.1"/>
    <property type="molecule type" value="Genomic_DNA"/>
</dbReference>
<dbReference type="FunFam" id="3.40.50.300:FF:000870">
    <property type="entry name" value="MutS protein homolog 4"/>
    <property type="match status" value="1"/>
</dbReference>
<evidence type="ECO:0000256" key="9">
    <source>
        <dbReference type="ARBA" id="ARBA00023242"/>
    </source>
</evidence>
<accession>A0AAE0WTR9</accession>
<dbReference type="InterPro" id="IPR036678">
    <property type="entry name" value="MutS_con_dom_sf"/>
</dbReference>
<evidence type="ECO:0000313" key="15">
    <source>
        <dbReference type="EMBL" id="KAK3677663.1"/>
    </source>
</evidence>
<dbReference type="FunFam" id="1.10.1420.10:FF:000004">
    <property type="entry name" value="DNA mismatch repair protein Msh3"/>
    <property type="match status" value="1"/>
</dbReference>
<dbReference type="PANTHER" id="PTHR11361">
    <property type="entry name" value="DNA MISMATCH REPAIR PROTEIN MUTS FAMILY MEMBER"/>
    <property type="match status" value="1"/>
</dbReference>
<dbReference type="GeneID" id="89961445"/>
<comment type="subunit">
    <text evidence="10">Heterodimer consisting of MSH2-MSH3 (MutS beta). Forms a ternary complex with MutL alpha (MLH1-PMS1).</text>
</comment>
<evidence type="ECO:0000256" key="6">
    <source>
        <dbReference type="ARBA" id="ARBA00022840"/>
    </source>
</evidence>
<keyword evidence="16" id="KW-1185">Reference proteome</keyword>
<dbReference type="GO" id="GO:0006298">
    <property type="term" value="P:mismatch repair"/>
    <property type="evidence" value="ECO:0007669"/>
    <property type="project" value="InterPro"/>
</dbReference>
<keyword evidence="5" id="KW-0227">DNA damage</keyword>
<keyword evidence="9" id="KW-0539">Nucleus</keyword>
<sequence>MGSQRAPALSQTASQKGQQSISSFFGKTAQAAKPKTRPLQHNAPVILAAQSTSLGDAGILDGEISSGGQGANGHKRKSDSLKRTLDVEGKEDDLPDAKRLRETVEPSNGAAASDNAAPPMFKRPSLIAASGNSNDGTRKEKTTGRASKYLFSSSPAAAAAQDENVDEELDDVETRKLKERLHQKFVKRLGKPDSIADIKRRNRLITEETEATEDGAEDEEAEDEPDPAPPPKSKGRKGAAAKKSSTKLTPLEKQVLGIKHKHPDTLLVVEVGYKCRFFGEDARIAAKELSIVCIPGKYRFDEHPSEAHIDRFASASIPVHRLSVHVKRLVSAGHKVGVVRQLETAALKAAGTNRNTAFERGLTNLYTKGTYIDDQEALDGASPAPEVQGAAPATGHLLCLTETRPKGWGSDEKVQIGLVAVQPSTGDIIYDDFEDGWMRSELETRLLHIAPCEFLIVGDVSKATDKLVQHLSGSKTNVFGDKARVERVEKPKTMAAESYSHITNFYAGKMRSDAPSSSQVESSQETGTLLDKVHKLSENATVCLSAMITHLTEYGLQHVFDLTKYFQSFSARSHMLLNGNTLTSLEIYRNQTDYGERGSLFWTLDRTQTKFGQRLLRKWVGRPLLDRTRLNERVAAVEELKNNASTADVDRIKQLLGKTRSDLERSLIRIYYGKCTRPELLSVLQTLQMIAQEYAHVKSEGEAGFTSPVLQDAISSLPKIADDVVEYLERINTQAAKDDDKHSFFREEYETEDITDHKMGIIAVEHDLQEFKAVAAEKLRKKKIETYVTVAGIDFLIELDNTQLKNVPASWAKISATKKVSRFHAPEVVKYIRERDQHKEALAAACDAAFKALLAEIAGKYQAFRDCVQSLALLDCLLSLAEVATQPGYSKPKFTETIGIDIQGGRHPMVEQLLLDTFVPNNISISGDSTRALLVTGPNMGGKSSYVRSVALICIMAQIGSYVPADSAKLGLLDAVFTRMGAFDNMMKGESTFMVELSETSDILKQASPRSLVILDELGRGTSTHDGVAIAQAVLHHMVSSLKSLTLFITHYQSLARVADHFKEGELKNVHMQFTEQENEQGGMDVTFLYEVGEGVAHRSYGLNVAKLAGLPKGVLERASEKSGQMEEKEGRRRLSYLSRVLDDVVQSGRVEELEHAIAGIEQL</sequence>
<reference evidence="15" key="1">
    <citation type="submission" date="2023-07" db="EMBL/GenBank/DDBJ databases">
        <title>Black Yeasts Isolated from many extreme environments.</title>
        <authorList>
            <person name="Coleine C."/>
            <person name="Stajich J.E."/>
            <person name="Selbmann L."/>
        </authorList>
    </citation>
    <scope>NUCLEOTIDE SEQUENCE</scope>
    <source>
        <strain evidence="15">CCFEE 5485</strain>
    </source>
</reference>
<proteinExistence type="inferred from homology"/>
<feature type="compositionally biased region" description="Polar residues" evidence="13">
    <location>
        <begin position="1"/>
        <end position="25"/>
    </location>
</feature>
<feature type="compositionally biased region" description="Basic and acidic residues" evidence="13">
    <location>
        <begin position="78"/>
        <end position="88"/>
    </location>
</feature>
<dbReference type="PROSITE" id="PS00486">
    <property type="entry name" value="DNA_MISMATCH_REPAIR_2"/>
    <property type="match status" value="1"/>
</dbReference>
<dbReference type="SUPFAM" id="SSF52540">
    <property type="entry name" value="P-loop containing nucleoside triphosphate hydrolases"/>
    <property type="match status" value="1"/>
</dbReference>
<comment type="subcellular location">
    <subcellularLocation>
        <location evidence="1">Nucleus</location>
    </subcellularLocation>
</comment>
<dbReference type="Pfam" id="PF05188">
    <property type="entry name" value="MutS_II"/>
    <property type="match status" value="1"/>
</dbReference>
<feature type="region of interest" description="Disordered" evidence="13">
    <location>
        <begin position="1"/>
        <end position="44"/>
    </location>
</feature>
<evidence type="ECO:0000256" key="4">
    <source>
        <dbReference type="ARBA" id="ARBA00022741"/>
    </source>
</evidence>
<dbReference type="RefSeq" id="XP_064695542.1">
    <property type="nucleotide sequence ID" value="XM_064836909.1"/>
</dbReference>
<dbReference type="GO" id="GO:0005524">
    <property type="term" value="F:ATP binding"/>
    <property type="evidence" value="ECO:0007669"/>
    <property type="project" value="UniProtKB-UniRule"/>
</dbReference>
<evidence type="ECO:0000256" key="5">
    <source>
        <dbReference type="ARBA" id="ARBA00022763"/>
    </source>
</evidence>
<dbReference type="InterPro" id="IPR045076">
    <property type="entry name" value="MutS"/>
</dbReference>
<dbReference type="InterPro" id="IPR007695">
    <property type="entry name" value="DNA_mismatch_repair_MutS-lik_N"/>
</dbReference>
<dbReference type="AlphaFoldDB" id="A0AAE0WTR9"/>
<dbReference type="InterPro" id="IPR036187">
    <property type="entry name" value="DNA_mismatch_repair_MutS_sf"/>
</dbReference>
<evidence type="ECO:0000256" key="11">
    <source>
        <dbReference type="ARBA" id="ARBA00029792"/>
    </source>
</evidence>
<dbReference type="Gene3D" id="3.40.50.300">
    <property type="entry name" value="P-loop containing nucleotide triphosphate hydrolases"/>
    <property type="match status" value="1"/>
</dbReference>
<evidence type="ECO:0000256" key="3">
    <source>
        <dbReference type="ARBA" id="ARBA00022151"/>
    </source>
</evidence>
<keyword evidence="8" id="KW-0234">DNA repair</keyword>
<dbReference type="GO" id="GO:0030983">
    <property type="term" value="F:mismatched DNA binding"/>
    <property type="evidence" value="ECO:0007669"/>
    <property type="project" value="UniProtKB-UniRule"/>
</dbReference>
<comment type="similarity">
    <text evidence="2">Belongs to the DNA mismatch repair MutS family. MSH3 subfamily.</text>
</comment>
<evidence type="ECO:0000256" key="2">
    <source>
        <dbReference type="ARBA" id="ARBA00007094"/>
    </source>
</evidence>
<feature type="region of interest" description="Disordered" evidence="13">
    <location>
        <begin position="200"/>
        <end position="247"/>
    </location>
</feature>
<dbReference type="GO" id="GO:0006312">
    <property type="term" value="P:mitotic recombination"/>
    <property type="evidence" value="ECO:0007669"/>
    <property type="project" value="TreeGrafter"/>
</dbReference>
<dbReference type="SUPFAM" id="SSF48334">
    <property type="entry name" value="DNA repair protein MutS, domain III"/>
    <property type="match status" value="1"/>
</dbReference>